<sequence>MQSVFHSSSISQLIEKASKKIDRLDAQLLLAHVLKQPRAFLIAHGDEKIGKIDIWKFEKLVQKRKREIPLAYLTGHKEFFGLDFFVNTHTLIPRPDTEVMIEQVLEQITQSPDRPITYIDIGTGSGCIPIAIAQTLTDKRKQLKIFATDISRKALRVAKKNAQKHTIDITYLHGNLLEPWVHRQQYNNRTIEQFELIITANLPYLTQTQFDEEPSIQHEPHAALVADNNGLALYEELLCQMKKIITNYQLPITVFLEIDPSQTATISKMITHIFPKATIHIQKDLSGKDRVVTIIL</sequence>
<organism evidence="6 7">
    <name type="scientific">Candidatus Magasanikbacteria bacterium CG10_big_fil_rev_8_21_14_0_10_42_10</name>
    <dbReference type="NCBI Taxonomy" id="1974649"/>
    <lineage>
        <taxon>Bacteria</taxon>
        <taxon>Candidatus Magasanikiibacteriota</taxon>
    </lineage>
</organism>
<evidence type="ECO:0000259" key="5">
    <source>
        <dbReference type="Pfam" id="PF17827"/>
    </source>
</evidence>
<dbReference type="SUPFAM" id="SSF53335">
    <property type="entry name" value="S-adenosyl-L-methionine-dependent methyltransferases"/>
    <property type="match status" value="1"/>
</dbReference>
<evidence type="ECO:0000256" key="3">
    <source>
        <dbReference type="ARBA" id="ARBA00022691"/>
    </source>
</evidence>
<evidence type="ECO:0000256" key="2">
    <source>
        <dbReference type="ARBA" id="ARBA00022679"/>
    </source>
</evidence>
<dbReference type="InterPro" id="IPR029063">
    <property type="entry name" value="SAM-dependent_MTases_sf"/>
</dbReference>
<proteinExistence type="predicted"/>
<dbReference type="Pfam" id="PF17827">
    <property type="entry name" value="PrmC_N"/>
    <property type="match status" value="1"/>
</dbReference>
<dbReference type="NCBIfam" id="TIGR00536">
    <property type="entry name" value="hemK_fam"/>
    <property type="match status" value="1"/>
</dbReference>
<dbReference type="InterPro" id="IPR040758">
    <property type="entry name" value="PrmC_N"/>
</dbReference>
<dbReference type="InterPro" id="IPR025714">
    <property type="entry name" value="Methyltranfer_dom"/>
</dbReference>
<dbReference type="NCBIfam" id="TIGR03534">
    <property type="entry name" value="RF_mod_PrmC"/>
    <property type="match status" value="1"/>
</dbReference>
<comment type="caution">
    <text evidence="6">The sequence shown here is derived from an EMBL/GenBank/DDBJ whole genome shotgun (WGS) entry which is preliminary data.</text>
</comment>
<evidence type="ECO:0000313" key="6">
    <source>
        <dbReference type="EMBL" id="PIR76303.1"/>
    </source>
</evidence>
<dbReference type="Proteomes" id="UP000231530">
    <property type="component" value="Unassembled WGS sequence"/>
</dbReference>
<gene>
    <name evidence="6" type="primary">prmC</name>
    <name evidence="6" type="ORF">COU32_02800</name>
</gene>
<feature type="domain" description="Release factor glutamine methyltransferase N-terminal" evidence="5">
    <location>
        <begin position="11"/>
        <end position="75"/>
    </location>
</feature>
<protein>
    <submittedName>
        <fullName evidence="6">Peptide chain release factor N(5)-glutamine methyltransferase</fullName>
    </submittedName>
</protein>
<dbReference type="EMBL" id="PFBY01000033">
    <property type="protein sequence ID" value="PIR76303.1"/>
    <property type="molecule type" value="Genomic_DNA"/>
</dbReference>
<dbReference type="AlphaFoldDB" id="A0A2H0TVX6"/>
<keyword evidence="3" id="KW-0949">S-adenosyl-L-methionine</keyword>
<feature type="domain" description="Methyltransferase" evidence="4">
    <location>
        <begin position="116"/>
        <end position="199"/>
    </location>
</feature>
<keyword evidence="2 6" id="KW-0808">Transferase</keyword>
<dbReference type="Pfam" id="PF13847">
    <property type="entry name" value="Methyltransf_31"/>
    <property type="match status" value="1"/>
</dbReference>
<dbReference type="InterPro" id="IPR050320">
    <property type="entry name" value="N5-glutamine_MTase"/>
</dbReference>
<dbReference type="Gene3D" id="1.10.8.10">
    <property type="entry name" value="DNA helicase RuvA subunit, C-terminal domain"/>
    <property type="match status" value="1"/>
</dbReference>
<evidence type="ECO:0000256" key="1">
    <source>
        <dbReference type="ARBA" id="ARBA00022603"/>
    </source>
</evidence>
<accession>A0A2H0TVX6</accession>
<evidence type="ECO:0000313" key="7">
    <source>
        <dbReference type="Proteomes" id="UP000231530"/>
    </source>
</evidence>
<dbReference type="CDD" id="cd02440">
    <property type="entry name" value="AdoMet_MTases"/>
    <property type="match status" value="1"/>
</dbReference>
<keyword evidence="1 6" id="KW-0489">Methyltransferase</keyword>
<reference evidence="7" key="1">
    <citation type="submission" date="2017-09" db="EMBL/GenBank/DDBJ databases">
        <title>Depth-based differentiation of microbial function through sediment-hosted aquifers and enrichment of novel symbionts in the deep terrestrial subsurface.</title>
        <authorList>
            <person name="Probst A.J."/>
            <person name="Ladd B."/>
            <person name="Jarett J.K."/>
            <person name="Geller-Mcgrath D.E."/>
            <person name="Sieber C.M.K."/>
            <person name="Emerson J.B."/>
            <person name="Anantharaman K."/>
            <person name="Thomas B.C."/>
            <person name="Malmstrom R."/>
            <person name="Stieglmeier M."/>
            <person name="Klingl A."/>
            <person name="Woyke T."/>
            <person name="Ryan C.M."/>
            <person name="Banfield J.F."/>
        </authorList>
    </citation>
    <scope>NUCLEOTIDE SEQUENCE [LARGE SCALE GENOMIC DNA]</scope>
</reference>
<dbReference type="PANTHER" id="PTHR18895:SF74">
    <property type="entry name" value="MTRF1L RELEASE FACTOR GLUTAMINE METHYLTRANSFERASE"/>
    <property type="match status" value="1"/>
</dbReference>
<dbReference type="GO" id="GO:0008276">
    <property type="term" value="F:protein methyltransferase activity"/>
    <property type="evidence" value="ECO:0007669"/>
    <property type="project" value="InterPro"/>
</dbReference>
<evidence type="ECO:0000259" key="4">
    <source>
        <dbReference type="Pfam" id="PF13847"/>
    </source>
</evidence>
<dbReference type="GO" id="GO:0032259">
    <property type="term" value="P:methylation"/>
    <property type="evidence" value="ECO:0007669"/>
    <property type="project" value="UniProtKB-KW"/>
</dbReference>
<dbReference type="InterPro" id="IPR004556">
    <property type="entry name" value="HemK-like"/>
</dbReference>
<dbReference type="PANTHER" id="PTHR18895">
    <property type="entry name" value="HEMK METHYLTRANSFERASE"/>
    <property type="match status" value="1"/>
</dbReference>
<name>A0A2H0TVX6_9BACT</name>
<dbReference type="InterPro" id="IPR019874">
    <property type="entry name" value="RF_methyltr_PrmC"/>
</dbReference>
<dbReference type="Gene3D" id="3.40.50.150">
    <property type="entry name" value="Vaccinia Virus protein VP39"/>
    <property type="match status" value="1"/>
</dbReference>